<dbReference type="AlphaFoldDB" id="A0AAN8QPA8"/>
<reference evidence="2 3" key="1">
    <citation type="submission" date="2021-04" db="EMBL/GenBank/DDBJ databases">
        <authorList>
            <person name="De Guttry C."/>
            <person name="Zahm M."/>
            <person name="Klopp C."/>
            <person name="Cabau C."/>
            <person name="Louis A."/>
            <person name="Berthelot C."/>
            <person name="Parey E."/>
            <person name="Roest Crollius H."/>
            <person name="Montfort J."/>
            <person name="Robinson-Rechavi M."/>
            <person name="Bucao C."/>
            <person name="Bouchez O."/>
            <person name="Gislard M."/>
            <person name="Lluch J."/>
            <person name="Milhes M."/>
            <person name="Lampietro C."/>
            <person name="Lopez Roques C."/>
            <person name="Donnadieu C."/>
            <person name="Braasch I."/>
            <person name="Desvignes T."/>
            <person name="Postlethwait J."/>
            <person name="Bobe J."/>
            <person name="Wedekind C."/>
            <person name="Guiguen Y."/>
        </authorList>
    </citation>
    <scope>NUCLEOTIDE SEQUENCE [LARGE SCALE GENOMIC DNA]</scope>
    <source>
        <strain evidence="2">Cs_M1</strain>
        <tissue evidence="2">Blood</tissue>
    </source>
</reference>
<sequence>MAAVVPSSLTASAGVPFGERSEPLSISSPSVELSVTSSGSDLSISLTESDLAEVPKVPGNVVYVDGHSRRTHPTRPTRGVLHPGRVISTASAYTVKKHLTLQSLGTDLNQVDNPRLQKYHRRADREDDGSHTPRDPLHSVQLNSRGLSLSATCREG</sequence>
<dbReference type="Proteomes" id="UP001356427">
    <property type="component" value="Unassembled WGS sequence"/>
</dbReference>
<feature type="region of interest" description="Disordered" evidence="1">
    <location>
        <begin position="1"/>
        <end position="28"/>
    </location>
</feature>
<dbReference type="EMBL" id="JAGTTL010000020">
    <property type="protein sequence ID" value="KAK6307116.1"/>
    <property type="molecule type" value="Genomic_DNA"/>
</dbReference>
<protein>
    <submittedName>
        <fullName evidence="2">Uncharacterized protein</fullName>
    </submittedName>
</protein>
<evidence type="ECO:0000313" key="3">
    <source>
        <dbReference type="Proteomes" id="UP001356427"/>
    </source>
</evidence>
<gene>
    <name evidence="2" type="ORF">J4Q44_G00222640</name>
</gene>
<feature type="compositionally biased region" description="Polar residues" evidence="1">
    <location>
        <begin position="140"/>
        <end position="156"/>
    </location>
</feature>
<proteinExistence type="predicted"/>
<organism evidence="2 3">
    <name type="scientific">Coregonus suidteri</name>
    <dbReference type="NCBI Taxonomy" id="861788"/>
    <lineage>
        <taxon>Eukaryota</taxon>
        <taxon>Metazoa</taxon>
        <taxon>Chordata</taxon>
        <taxon>Craniata</taxon>
        <taxon>Vertebrata</taxon>
        <taxon>Euteleostomi</taxon>
        <taxon>Actinopterygii</taxon>
        <taxon>Neopterygii</taxon>
        <taxon>Teleostei</taxon>
        <taxon>Protacanthopterygii</taxon>
        <taxon>Salmoniformes</taxon>
        <taxon>Salmonidae</taxon>
        <taxon>Coregoninae</taxon>
        <taxon>Coregonus</taxon>
    </lineage>
</organism>
<feature type="compositionally biased region" description="Basic and acidic residues" evidence="1">
    <location>
        <begin position="123"/>
        <end position="137"/>
    </location>
</feature>
<name>A0AAN8QPA8_9TELE</name>
<evidence type="ECO:0000313" key="2">
    <source>
        <dbReference type="EMBL" id="KAK6307116.1"/>
    </source>
</evidence>
<keyword evidence="3" id="KW-1185">Reference proteome</keyword>
<feature type="region of interest" description="Disordered" evidence="1">
    <location>
        <begin position="120"/>
        <end position="156"/>
    </location>
</feature>
<accession>A0AAN8QPA8</accession>
<feature type="region of interest" description="Disordered" evidence="1">
    <location>
        <begin position="63"/>
        <end position="82"/>
    </location>
</feature>
<evidence type="ECO:0000256" key="1">
    <source>
        <dbReference type="SAM" id="MobiDB-lite"/>
    </source>
</evidence>
<comment type="caution">
    <text evidence="2">The sequence shown here is derived from an EMBL/GenBank/DDBJ whole genome shotgun (WGS) entry which is preliminary data.</text>
</comment>